<comment type="similarity">
    <text evidence="2 14">Belongs to the heme-copper respiratory oxidase family.</text>
</comment>
<evidence type="ECO:0000256" key="12">
    <source>
        <dbReference type="ARBA" id="ARBA00023008"/>
    </source>
</evidence>
<dbReference type="SUPFAM" id="SSF81442">
    <property type="entry name" value="Cytochrome c oxidase subunit I-like"/>
    <property type="match status" value="1"/>
</dbReference>
<dbReference type="InterPro" id="IPR023615">
    <property type="entry name" value="Cyt_c_Oxase_su1_BS"/>
</dbReference>
<dbReference type="InterPro" id="IPR023616">
    <property type="entry name" value="Cyt_c_oxase-like_su1_dom"/>
</dbReference>
<feature type="domain" description="Cytochrome oxidase subunit I profile" evidence="16">
    <location>
        <begin position="39"/>
        <end position="558"/>
    </location>
</feature>
<dbReference type="EMBL" id="QMKK01000030">
    <property type="protein sequence ID" value="RAX41257.1"/>
    <property type="molecule type" value="Genomic_DNA"/>
</dbReference>
<dbReference type="InterPro" id="IPR000883">
    <property type="entry name" value="Cyt_C_Oxase_1"/>
</dbReference>
<name>A0A329YCK3_RHITR</name>
<evidence type="ECO:0000256" key="5">
    <source>
        <dbReference type="ARBA" id="ARBA00022617"/>
    </source>
</evidence>
<dbReference type="GO" id="GO:0022904">
    <property type="term" value="P:respiratory electron transport chain"/>
    <property type="evidence" value="ECO:0007669"/>
    <property type="project" value="TreeGrafter"/>
</dbReference>
<dbReference type="CDD" id="cd01662">
    <property type="entry name" value="Ubiquinol_Oxidase_I"/>
    <property type="match status" value="1"/>
</dbReference>
<evidence type="ECO:0000256" key="8">
    <source>
        <dbReference type="ARBA" id="ARBA00022723"/>
    </source>
</evidence>
<dbReference type="PANTHER" id="PTHR10422:SF35">
    <property type="entry name" value="CYTOCHROME BO(3) UBIQUINOL OXIDASE SUBUNIT 1"/>
    <property type="match status" value="1"/>
</dbReference>
<dbReference type="GO" id="GO:0004129">
    <property type="term" value="F:cytochrome-c oxidase activity"/>
    <property type="evidence" value="ECO:0007669"/>
    <property type="project" value="InterPro"/>
</dbReference>
<organism evidence="17 18">
    <name type="scientific">Rhizobium tropici</name>
    <dbReference type="NCBI Taxonomy" id="398"/>
    <lineage>
        <taxon>Bacteria</taxon>
        <taxon>Pseudomonadati</taxon>
        <taxon>Pseudomonadota</taxon>
        <taxon>Alphaproteobacteria</taxon>
        <taxon>Hyphomicrobiales</taxon>
        <taxon>Rhizobiaceae</taxon>
        <taxon>Rhizobium/Agrobacterium group</taxon>
        <taxon>Rhizobium</taxon>
    </lineage>
</organism>
<feature type="transmembrane region" description="Helical" evidence="15">
    <location>
        <begin position="316"/>
        <end position="335"/>
    </location>
</feature>
<dbReference type="PANTHER" id="PTHR10422">
    <property type="entry name" value="CYTOCHROME C OXIDASE SUBUNIT 1"/>
    <property type="match status" value="1"/>
</dbReference>
<feature type="transmembrane region" description="Helical" evidence="15">
    <location>
        <begin position="381"/>
        <end position="402"/>
    </location>
</feature>
<feature type="transmembrane region" description="Helical" evidence="15">
    <location>
        <begin position="414"/>
        <end position="433"/>
    </location>
</feature>
<evidence type="ECO:0000256" key="7">
    <source>
        <dbReference type="ARBA" id="ARBA00022692"/>
    </source>
</evidence>
<dbReference type="GO" id="GO:0046872">
    <property type="term" value="F:metal ion binding"/>
    <property type="evidence" value="ECO:0007669"/>
    <property type="project" value="UniProtKB-KW"/>
</dbReference>
<dbReference type="RefSeq" id="WP_112341987.1">
    <property type="nucleotide sequence ID" value="NZ_QMKK01000030.1"/>
</dbReference>
<feature type="transmembrane region" description="Helical" evidence="15">
    <location>
        <begin position="188"/>
        <end position="212"/>
    </location>
</feature>
<dbReference type="PROSITE" id="PS00077">
    <property type="entry name" value="COX1_CUB"/>
    <property type="match status" value="1"/>
</dbReference>
<dbReference type="GO" id="GO:0020037">
    <property type="term" value="F:heme binding"/>
    <property type="evidence" value="ECO:0007669"/>
    <property type="project" value="InterPro"/>
</dbReference>
<feature type="transmembrane region" description="Helical" evidence="15">
    <location>
        <begin position="98"/>
        <end position="122"/>
    </location>
</feature>
<keyword evidence="10 15" id="KW-1133">Transmembrane helix</keyword>
<dbReference type="PRINTS" id="PR01165">
    <property type="entry name" value="CYCOXIDASEI"/>
</dbReference>
<feature type="transmembrane region" description="Helical" evidence="15">
    <location>
        <begin position="493"/>
        <end position="517"/>
    </location>
</feature>
<evidence type="ECO:0000256" key="15">
    <source>
        <dbReference type="SAM" id="Phobius"/>
    </source>
</evidence>
<dbReference type="GO" id="GO:0009060">
    <property type="term" value="P:aerobic respiration"/>
    <property type="evidence" value="ECO:0007669"/>
    <property type="project" value="InterPro"/>
</dbReference>
<evidence type="ECO:0000313" key="17">
    <source>
        <dbReference type="EMBL" id="RAX41257.1"/>
    </source>
</evidence>
<accession>A0A329YCK3</accession>
<gene>
    <name evidence="17" type="ORF">DQ393_11865</name>
</gene>
<keyword evidence="6 14" id="KW-0679">Respiratory chain</keyword>
<keyword evidence="5 14" id="KW-0349">Heme</keyword>
<evidence type="ECO:0000256" key="4">
    <source>
        <dbReference type="ARBA" id="ARBA00022475"/>
    </source>
</evidence>
<feature type="transmembrane region" description="Helical" evidence="15">
    <location>
        <begin position="341"/>
        <end position="360"/>
    </location>
</feature>
<keyword evidence="11" id="KW-0408">Iron</keyword>
<keyword evidence="4" id="KW-1003">Cell membrane</keyword>
<feature type="transmembrane region" description="Helical" evidence="15">
    <location>
        <begin position="16"/>
        <end position="37"/>
    </location>
</feature>
<dbReference type="GO" id="GO:0015990">
    <property type="term" value="P:electron transport coupled proton transport"/>
    <property type="evidence" value="ECO:0007669"/>
    <property type="project" value="TreeGrafter"/>
</dbReference>
<evidence type="ECO:0000256" key="3">
    <source>
        <dbReference type="ARBA" id="ARBA00022448"/>
    </source>
</evidence>
<feature type="transmembrane region" description="Helical" evidence="15">
    <location>
        <begin position="143"/>
        <end position="165"/>
    </location>
</feature>
<evidence type="ECO:0000256" key="10">
    <source>
        <dbReference type="ARBA" id="ARBA00022989"/>
    </source>
</evidence>
<keyword evidence="7 14" id="KW-0812">Transmembrane</keyword>
<protein>
    <submittedName>
        <fullName evidence="17">Cytochrome o ubiquinol oxidase subunit I</fullName>
    </submittedName>
</protein>
<evidence type="ECO:0000256" key="14">
    <source>
        <dbReference type="RuleBase" id="RU000370"/>
    </source>
</evidence>
<dbReference type="GO" id="GO:0009486">
    <property type="term" value="F:cytochrome bo3 ubiquinol oxidase activity"/>
    <property type="evidence" value="ECO:0007669"/>
    <property type="project" value="TreeGrafter"/>
</dbReference>
<reference evidence="17 18" key="1">
    <citation type="submission" date="2018-06" db="EMBL/GenBank/DDBJ databases">
        <title>Whole Genome Sequence of an efficient microsymbiont, Rhizobium tropici.</title>
        <authorList>
            <person name="Srinivasan R."/>
            <person name="Singh H.V."/>
            <person name="Srivastava R."/>
            <person name="Kumari B."/>
            <person name="Radhakrishna A."/>
        </authorList>
    </citation>
    <scope>NUCLEOTIDE SEQUENCE [LARGE SCALE GENOMIC DNA]</scope>
    <source>
        <strain evidence="17 18">IGFRI Rhizo-19</strain>
    </source>
</reference>
<dbReference type="AlphaFoldDB" id="A0A329YCK3"/>
<dbReference type="GO" id="GO:0005886">
    <property type="term" value="C:plasma membrane"/>
    <property type="evidence" value="ECO:0007669"/>
    <property type="project" value="UniProtKB-SubCell"/>
</dbReference>
<comment type="subcellular location">
    <subcellularLocation>
        <location evidence="1">Cell membrane</location>
        <topology evidence="1">Multi-pass membrane protein</topology>
    </subcellularLocation>
</comment>
<feature type="transmembrane region" description="Helical" evidence="15">
    <location>
        <begin position="224"/>
        <end position="252"/>
    </location>
</feature>
<evidence type="ECO:0000256" key="13">
    <source>
        <dbReference type="ARBA" id="ARBA00023136"/>
    </source>
</evidence>
<comment type="caution">
    <text evidence="17">The sequence shown here is derived from an EMBL/GenBank/DDBJ whole genome shotgun (WGS) entry which is preliminary data.</text>
</comment>
<evidence type="ECO:0000256" key="2">
    <source>
        <dbReference type="ARBA" id="ARBA00009578"/>
    </source>
</evidence>
<keyword evidence="8" id="KW-0479">Metal-binding</keyword>
<evidence type="ECO:0000256" key="1">
    <source>
        <dbReference type="ARBA" id="ARBA00004651"/>
    </source>
</evidence>
<feature type="transmembrane region" description="Helical" evidence="15">
    <location>
        <begin position="454"/>
        <end position="473"/>
    </location>
</feature>
<feature type="transmembrane region" description="Helical" evidence="15">
    <location>
        <begin position="612"/>
        <end position="632"/>
    </location>
</feature>
<keyword evidence="9 14" id="KW-0249">Electron transport</keyword>
<dbReference type="InterPro" id="IPR036927">
    <property type="entry name" value="Cyt_c_oxase-like_su1_sf"/>
</dbReference>
<evidence type="ECO:0000313" key="18">
    <source>
        <dbReference type="Proteomes" id="UP000251205"/>
    </source>
</evidence>
<dbReference type="Pfam" id="PF00115">
    <property type="entry name" value="COX1"/>
    <property type="match status" value="1"/>
</dbReference>
<keyword evidence="3 14" id="KW-0813">Transport</keyword>
<evidence type="ECO:0000256" key="6">
    <source>
        <dbReference type="ARBA" id="ARBA00022660"/>
    </source>
</evidence>
<dbReference type="PROSITE" id="PS50855">
    <property type="entry name" value="COX1"/>
    <property type="match status" value="1"/>
</dbReference>
<keyword evidence="13 15" id="KW-0472">Membrane</keyword>
<dbReference type="Gene3D" id="1.20.210.10">
    <property type="entry name" value="Cytochrome c oxidase-like, subunit I domain"/>
    <property type="match status" value="1"/>
</dbReference>
<evidence type="ECO:0000259" key="16">
    <source>
        <dbReference type="PROSITE" id="PS50855"/>
    </source>
</evidence>
<dbReference type="OrthoDB" id="9803294at2"/>
<sequence>MLGKLGLSAIPLSEPIPLITSIAVIFIAVAVLILVTVRGWWPYLWREWITSVDHKRIGIMYCLLGVVMLIRGFADAIMMRTQQAVAIDAPGYLPPEHYNQIFTVHGTIMILFGAMPLVLGFMNFLVPLQLGVRDVAFPTFNSVGFWLTASGALLVNVSLFIGEFARTGWLPYPPLSETSYTPGVGVDYYLWAVQISGIGTLITGINIVTTILKMRCQGMSYLRMPVFCWTALASCLLIVAAFPILTATLAMLTLDRYVGWHYFTNTAGGNPMMFVNLIWAWGHPEVYILVLPAFGIFSEVFSTFSGKPLFGYRSMVAATMFICIVSMLVWLHHFFTMGAGAAVNTFFGISSSIIAVGTGVKIYNWIFTMYGGRVRFEVPMLWSMGFIFTFTIGGLTGVLLAIPPADFLTHNSMFLVAHFHNVIIGGVVFGVFAGMEFWFPKAFGFRLHAGWGKAAFWLAFVGFWVTFTPLYVLGLDGMTRRLQHIDVPEWAPWLYVSVAGVGILILGVVAQVIQLVVSIREREKLRDITGDPWDGRSLEWATPSPPPFFNFAVMPNVEGEEAYWGIKLRAVESQHLSPEPDYEPIEMPVNSPVGVYTAFFATVFGFAMIWYIWWLAIVALVAAFIGFVVFAWRDVHEFEVSADEVARVDRARRSAREAMLARMSEQGVLP</sequence>
<evidence type="ECO:0000256" key="9">
    <source>
        <dbReference type="ARBA" id="ARBA00022982"/>
    </source>
</evidence>
<feature type="transmembrane region" description="Helical" evidence="15">
    <location>
        <begin position="58"/>
        <end position="78"/>
    </location>
</feature>
<proteinExistence type="inferred from homology"/>
<keyword evidence="12" id="KW-0186">Copper</keyword>
<dbReference type="Proteomes" id="UP000251205">
    <property type="component" value="Unassembled WGS sequence"/>
</dbReference>
<evidence type="ECO:0000256" key="11">
    <source>
        <dbReference type="ARBA" id="ARBA00023004"/>
    </source>
</evidence>